<comment type="caution">
    <text evidence="1">The sequence shown here is derived from an EMBL/GenBank/DDBJ whole genome shotgun (WGS) entry which is preliminary data.</text>
</comment>
<dbReference type="Gene3D" id="1.10.340.30">
    <property type="entry name" value="Hypothetical protein, domain 2"/>
    <property type="match status" value="1"/>
</dbReference>
<accession>A0ABU9TPT0</accession>
<keyword evidence="2" id="KW-1185">Reference proteome</keyword>
<proteinExistence type="predicted"/>
<organism evidence="1 2">
    <name type="scientific">Neptuniibacter pectenicola</name>
    <dbReference type="NCBI Taxonomy" id="1806669"/>
    <lineage>
        <taxon>Bacteria</taxon>
        <taxon>Pseudomonadati</taxon>
        <taxon>Pseudomonadota</taxon>
        <taxon>Gammaproteobacteria</taxon>
        <taxon>Oceanospirillales</taxon>
        <taxon>Oceanospirillaceae</taxon>
        <taxon>Neptuniibacter</taxon>
    </lineage>
</organism>
<dbReference type="Pfam" id="PF03352">
    <property type="entry name" value="Adenine_glyco"/>
    <property type="match status" value="1"/>
</dbReference>
<dbReference type="SUPFAM" id="SSF48150">
    <property type="entry name" value="DNA-glycosylase"/>
    <property type="match status" value="1"/>
</dbReference>
<evidence type="ECO:0000313" key="1">
    <source>
        <dbReference type="EMBL" id="MEM5535533.1"/>
    </source>
</evidence>
<dbReference type="Proteomes" id="UP001449225">
    <property type="component" value="Unassembled WGS sequence"/>
</dbReference>
<keyword evidence="1" id="KW-0326">Glycosidase</keyword>
<evidence type="ECO:0000313" key="2">
    <source>
        <dbReference type="Proteomes" id="UP001449225"/>
    </source>
</evidence>
<sequence>MDVSLSDGKMRCFGNKPGQDYYADYHDNEWSVPERNDQKLFEMLVLEGAQAGLSWDTVLKKREGYRKAFHQFDVSKVAAMSDDALEALREDASIIRNKLKIYSARKNARVFLAIQKEFGSFADYLWGFVDNKPQINHWVSFEQVPVTTDVSDALAKDLKKRGMSFVGSTIIYAYMQAVGLVNDHLTRCWCYGRDHETFQR</sequence>
<dbReference type="EC" id="3.2.2.20" evidence="1"/>
<dbReference type="InterPro" id="IPR011257">
    <property type="entry name" value="DNA_glycosylase"/>
</dbReference>
<gene>
    <name evidence="1" type="ORF">WNY58_03905</name>
</gene>
<protein>
    <submittedName>
        <fullName evidence="1">DNA-3-methyladenine glycosylase I</fullName>
        <ecNumber evidence="1">3.2.2.20</ecNumber>
    </submittedName>
</protein>
<dbReference type="PANTHER" id="PTHR30037">
    <property type="entry name" value="DNA-3-METHYLADENINE GLYCOSYLASE 1"/>
    <property type="match status" value="1"/>
</dbReference>
<dbReference type="GO" id="GO:0008725">
    <property type="term" value="F:DNA-3-methyladenine glycosylase activity"/>
    <property type="evidence" value="ECO:0007669"/>
    <property type="project" value="UniProtKB-EC"/>
</dbReference>
<reference evidence="1 2" key="1">
    <citation type="submission" date="2024-03" db="EMBL/GenBank/DDBJ databases">
        <title>Community enrichment and isolation of bacterial strains for fucoidan degradation.</title>
        <authorList>
            <person name="Sichert A."/>
        </authorList>
    </citation>
    <scope>NUCLEOTIDE SEQUENCE [LARGE SCALE GENOMIC DNA]</scope>
    <source>
        <strain evidence="1 2">AS76</strain>
    </source>
</reference>
<dbReference type="InterPro" id="IPR052891">
    <property type="entry name" value="DNA-3mA_glycosylase"/>
</dbReference>
<dbReference type="InterPro" id="IPR005019">
    <property type="entry name" value="Adenine_glyco"/>
</dbReference>
<dbReference type="PANTHER" id="PTHR30037:SF4">
    <property type="entry name" value="DNA-3-METHYLADENINE GLYCOSYLASE I"/>
    <property type="match status" value="1"/>
</dbReference>
<dbReference type="EMBL" id="JBBMRA010000002">
    <property type="protein sequence ID" value="MEM5535533.1"/>
    <property type="molecule type" value="Genomic_DNA"/>
</dbReference>
<keyword evidence="1" id="KW-0378">Hydrolase</keyword>
<name>A0ABU9TPT0_9GAMM</name>
<dbReference type="RefSeq" id="WP_067981859.1">
    <property type="nucleotide sequence ID" value="NZ_CAXBCE010000007.1"/>
</dbReference>